<keyword evidence="4" id="KW-1185">Reference proteome</keyword>
<evidence type="ECO:0000313" key="4">
    <source>
        <dbReference type="Proteomes" id="UP001621714"/>
    </source>
</evidence>
<dbReference type="PANTHER" id="PTHR34477">
    <property type="entry name" value="UPF0213 PROTEIN YHBQ"/>
    <property type="match status" value="1"/>
</dbReference>
<dbReference type="InterPro" id="IPR035901">
    <property type="entry name" value="GIY-YIG_endonuc_sf"/>
</dbReference>
<evidence type="ECO:0000313" key="3">
    <source>
        <dbReference type="EMBL" id="MFK7161134.1"/>
    </source>
</evidence>
<dbReference type="Proteomes" id="UP001621714">
    <property type="component" value="Unassembled WGS sequence"/>
</dbReference>
<dbReference type="CDD" id="cd10456">
    <property type="entry name" value="GIY-YIG_UPF0213"/>
    <property type="match status" value="1"/>
</dbReference>
<comment type="similarity">
    <text evidence="1">Belongs to the UPF0213 family.</text>
</comment>
<dbReference type="RefSeq" id="WP_405339537.1">
    <property type="nucleotide sequence ID" value="NZ_JBANFI010000005.1"/>
</dbReference>
<feature type="domain" description="GIY-YIG" evidence="2">
    <location>
        <begin position="7"/>
        <end position="84"/>
    </location>
</feature>
<dbReference type="Gene3D" id="3.40.1440.10">
    <property type="entry name" value="GIY-YIG endonuclease"/>
    <property type="match status" value="1"/>
</dbReference>
<sequence>MKSASSSCWWVYVIRQAQGALYTGITLDVQRRFAEHQANGPKTAKALRGRGPLELAFAAPVGSHRSALQVEGRIKKLKRSAKLAFIEQGHLPVQWQEETMQNLLDAAGEIDQSRTRRQQGSKE</sequence>
<comment type="caution">
    <text evidence="3">The sequence shown here is derived from an EMBL/GenBank/DDBJ whole genome shotgun (WGS) entry which is preliminary data.</text>
</comment>
<dbReference type="Pfam" id="PF01541">
    <property type="entry name" value="GIY-YIG"/>
    <property type="match status" value="1"/>
</dbReference>
<dbReference type="InterPro" id="IPR050190">
    <property type="entry name" value="UPF0213_domain"/>
</dbReference>
<dbReference type="EMBL" id="JBANFI010000005">
    <property type="protein sequence ID" value="MFK7161134.1"/>
    <property type="molecule type" value="Genomic_DNA"/>
</dbReference>
<organism evidence="3 4">
    <name type="scientific">Marinospirillum alkalitolerans</name>
    <dbReference type="NCBI Taxonomy" id="3123374"/>
    <lineage>
        <taxon>Bacteria</taxon>
        <taxon>Pseudomonadati</taxon>
        <taxon>Pseudomonadota</taxon>
        <taxon>Gammaproteobacteria</taxon>
        <taxon>Oceanospirillales</taxon>
        <taxon>Oceanospirillaceae</taxon>
        <taxon>Marinospirillum</taxon>
    </lineage>
</organism>
<evidence type="ECO:0000259" key="2">
    <source>
        <dbReference type="PROSITE" id="PS50164"/>
    </source>
</evidence>
<dbReference type="PANTHER" id="PTHR34477:SF1">
    <property type="entry name" value="UPF0213 PROTEIN YHBQ"/>
    <property type="match status" value="1"/>
</dbReference>
<name>A0ABW8PZ57_9GAMM</name>
<dbReference type="PROSITE" id="PS50164">
    <property type="entry name" value="GIY_YIG"/>
    <property type="match status" value="1"/>
</dbReference>
<dbReference type="SUPFAM" id="SSF82771">
    <property type="entry name" value="GIY-YIG endonuclease"/>
    <property type="match status" value="1"/>
</dbReference>
<accession>A0ABW8PZ57</accession>
<dbReference type="InterPro" id="IPR000305">
    <property type="entry name" value="GIY-YIG_endonuc"/>
</dbReference>
<proteinExistence type="inferred from homology"/>
<reference evidence="3 4" key="1">
    <citation type="submission" date="2024-02" db="EMBL/GenBank/DDBJ databases">
        <title>Marinospirillum sp. MEB 164 isolated from Lonar lake sediment.</title>
        <authorList>
            <person name="Joshi A."/>
            <person name="Thite S."/>
        </authorList>
    </citation>
    <scope>NUCLEOTIDE SEQUENCE [LARGE SCALE GENOMIC DNA]</scope>
    <source>
        <strain evidence="3 4">MEB164</strain>
    </source>
</reference>
<evidence type="ECO:0000256" key="1">
    <source>
        <dbReference type="ARBA" id="ARBA00007435"/>
    </source>
</evidence>
<protein>
    <submittedName>
        <fullName evidence="3">GIY-YIG nuclease family protein</fullName>
    </submittedName>
</protein>
<gene>
    <name evidence="3" type="ORF">V6U78_08805</name>
</gene>